<dbReference type="EMBL" id="JAQIZZ010000007">
    <property type="protein sequence ID" value="KAJ5533307.1"/>
    <property type="molecule type" value="Genomic_DNA"/>
</dbReference>
<evidence type="ECO:0000256" key="3">
    <source>
        <dbReference type="ARBA" id="ARBA00023242"/>
    </source>
</evidence>
<name>A0AAD6CQR4_9EURO</name>
<dbReference type="GO" id="GO:0005681">
    <property type="term" value="C:spliceosomal complex"/>
    <property type="evidence" value="ECO:0007669"/>
    <property type="project" value="TreeGrafter"/>
</dbReference>
<evidence type="ECO:0000313" key="5">
    <source>
        <dbReference type="EMBL" id="KAJ5533307.1"/>
    </source>
</evidence>
<dbReference type="InterPro" id="IPR010756">
    <property type="entry name" value="Tls1-like"/>
</dbReference>
<dbReference type="AlphaFoldDB" id="A0AAD6CQR4"/>
<dbReference type="Pfam" id="PF07052">
    <property type="entry name" value="Hep_59"/>
    <property type="match status" value="1"/>
</dbReference>
<sequence length="330" mass="37129">MDTEVDVAPEVLFRPAKRRKFIPRRTNDTDSSAASEAATPSRNDNQTPEVLSTGDEDQSEQPTNVVRLRRPQQSRKGGIGFSTTSRSKDGNRKTASASADEMEMDRIQAMGDRFTTYTGQSEDVDKHMMAFIDSEMAKRSQRSPLPDNFESHKLAETQNTSEGLIQEQQRAPASLGKLHEIDLGQETTMQNIARTEAARRRIAGDEDSPNPGEAQPHAGRSGPDKPWRNRKRRTSADIERDRLVDEVMRESRLDIYDEPEEEGLPDDQAADDRIAEKFRQDFMDAIQSRRRLRTTRPTAEKTEAPKGPKLGGSRSARAAMREMQSKTGQK</sequence>
<evidence type="ECO:0000256" key="4">
    <source>
        <dbReference type="SAM" id="MobiDB-lite"/>
    </source>
</evidence>
<comment type="caution">
    <text evidence="5">The sequence shown here is derived from an EMBL/GenBank/DDBJ whole genome shotgun (WGS) entry which is preliminary data.</text>
</comment>
<feature type="compositionally biased region" description="Polar residues" evidence="4">
    <location>
        <begin position="156"/>
        <end position="171"/>
    </location>
</feature>
<evidence type="ECO:0000256" key="1">
    <source>
        <dbReference type="ARBA" id="ARBA00004123"/>
    </source>
</evidence>
<keyword evidence="6" id="KW-1185">Reference proteome</keyword>
<dbReference type="PANTHER" id="PTHR13486">
    <property type="entry name" value="TELOMERE LENGTH AND SILENCING PROTEIN 1 TLS1 FAMILY MEMBER"/>
    <property type="match status" value="1"/>
</dbReference>
<feature type="compositionally biased region" description="Acidic residues" evidence="4">
    <location>
        <begin position="256"/>
        <end position="269"/>
    </location>
</feature>
<dbReference type="Proteomes" id="UP001220324">
    <property type="component" value="Unassembled WGS sequence"/>
</dbReference>
<comment type="subcellular location">
    <subcellularLocation>
        <location evidence="1">Nucleus</location>
    </subcellularLocation>
</comment>
<evidence type="ECO:0000256" key="2">
    <source>
        <dbReference type="ARBA" id="ARBA00007643"/>
    </source>
</evidence>
<organism evidence="5 6">
    <name type="scientific">Penicillium frequentans</name>
    <dbReference type="NCBI Taxonomy" id="3151616"/>
    <lineage>
        <taxon>Eukaryota</taxon>
        <taxon>Fungi</taxon>
        <taxon>Dikarya</taxon>
        <taxon>Ascomycota</taxon>
        <taxon>Pezizomycotina</taxon>
        <taxon>Eurotiomycetes</taxon>
        <taxon>Eurotiomycetidae</taxon>
        <taxon>Eurotiales</taxon>
        <taxon>Aspergillaceae</taxon>
        <taxon>Penicillium</taxon>
    </lineage>
</organism>
<feature type="region of interest" description="Disordered" evidence="4">
    <location>
        <begin position="135"/>
        <end position="330"/>
    </location>
</feature>
<gene>
    <name evidence="5" type="ORF">N7494_009859</name>
</gene>
<feature type="compositionally biased region" description="Low complexity" evidence="4">
    <location>
        <begin position="31"/>
        <end position="41"/>
    </location>
</feature>
<keyword evidence="3" id="KW-0539">Nucleus</keyword>
<protein>
    <recommendedName>
        <fullName evidence="7">Hepatocellular carcinoma-associated antigen 59-domain-containing protein</fullName>
    </recommendedName>
</protein>
<accession>A0AAD6CQR4</accession>
<dbReference type="GO" id="GO:0000398">
    <property type="term" value="P:mRNA splicing, via spliceosome"/>
    <property type="evidence" value="ECO:0007669"/>
    <property type="project" value="TreeGrafter"/>
</dbReference>
<reference evidence="5 6" key="1">
    <citation type="journal article" date="2023" name="IMA Fungus">
        <title>Comparative genomic study of the Penicillium genus elucidates a diverse pangenome and 15 lateral gene transfer events.</title>
        <authorList>
            <person name="Petersen C."/>
            <person name="Sorensen T."/>
            <person name="Nielsen M.R."/>
            <person name="Sondergaard T.E."/>
            <person name="Sorensen J.L."/>
            <person name="Fitzpatrick D.A."/>
            <person name="Frisvad J.C."/>
            <person name="Nielsen K.L."/>
        </authorList>
    </citation>
    <scope>NUCLEOTIDE SEQUENCE [LARGE SCALE GENOMIC DNA]</scope>
    <source>
        <strain evidence="5 6">IBT 35679</strain>
    </source>
</reference>
<proteinExistence type="inferred from homology"/>
<evidence type="ECO:0008006" key="7">
    <source>
        <dbReference type="Google" id="ProtNLM"/>
    </source>
</evidence>
<comment type="similarity">
    <text evidence="2">Belongs to the TLS1 family.</text>
</comment>
<feature type="region of interest" description="Disordered" evidence="4">
    <location>
        <begin position="1"/>
        <end position="102"/>
    </location>
</feature>
<evidence type="ECO:0000313" key="6">
    <source>
        <dbReference type="Proteomes" id="UP001220324"/>
    </source>
</evidence>
<dbReference type="PANTHER" id="PTHR13486:SF2">
    <property type="entry name" value="SPLICING FACTOR C9ORF78"/>
    <property type="match status" value="1"/>
</dbReference>
<feature type="compositionally biased region" description="Basic and acidic residues" evidence="4">
    <location>
        <begin position="234"/>
        <end position="255"/>
    </location>
</feature>
<feature type="compositionally biased region" description="Basic and acidic residues" evidence="4">
    <location>
        <begin position="270"/>
        <end position="282"/>
    </location>
</feature>